<dbReference type="PATRIC" id="fig|1401659.3.peg.2568"/>
<dbReference type="Proteomes" id="UP000018545">
    <property type="component" value="Chromosome"/>
</dbReference>
<dbReference type="KEGG" id="csi:P262_03633"/>
<evidence type="ECO:0000313" key="1">
    <source>
        <dbReference type="EMBL" id="AHB70962.1"/>
    </source>
</evidence>
<accession>V5U1C0</accession>
<proteinExistence type="predicted"/>
<dbReference type="HOGENOM" id="CLU_3308301_0_0_6"/>
<gene>
    <name evidence="1" type="ORF">P262_03633</name>
</gene>
<evidence type="ECO:0000313" key="2">
    <source>
        <dbReference type="Proteomes" id="UP000018545"/>
    </source>
</evidence>
<protein>
    <submittedName>
        <fullName evidence="1">Uncharacterized protein</fullName>
    </submittedName>
</protein>
<sequence length="39" mass="4298">MPVPGDLFFVSSCLVSLISGLVEKKTVITFCAITLYEYL</sequence>
<organism evidence="1 2">
    <name type="scientific">Cronobacter malonaticus</name>
    <dbReference type="NCBI Taxonomy" id="413503"/>
    <lineage>
        <taxon>Bacteria</taxon>
        <taxon>Pseudomonadati</taxon>
        <taxon>Pseudomonadota</taxon>
        <taxon>Gammaproteobacteria</taxon>
        <taxon>Enterobacterales</taxon>
        <taxon>Enterobacteriaceae</taxon>
        <taxon>Cronobacter</taxon>
    </lineage>
</organism>
<reference evidence="1 2" key="1">
    <citation type="journal article" date="2014" name="Genome Announc.">
        <title>Complete Genome Sequence of Cronobacter sakazakii Strain CMCC 45402.</title>
        <authorList>
            <person name="Zhao Z."/>
            <person name="Wang L."/>
            <person name="Wang B."/>
            <person name="Liang H."/>
            <person name="Ye Q."/>
            <person name="Zeng M."/>
        </authorList>
    </citation>
    <scope>NUCLEOTIDE SEQUENCE [LARGE SCALE GENOMIC DNA]</scope>
    <source>
        <strain evidence="2">45402</strain>
    </source>
</reference>
<dbReference type="EMBL" id="CP006731">
    <property type="protein sequence ID" value="AHB70962.1"/>
    <property type="molecule type" value="Genomic_DNA"/>
</dbReference>
<dbReference type="AlphaFoldDB" id="V5U1C0"/>
<name>V5U1C0_9ENTR</name>